<evidence type="ECO:0000256" key="3">
    <source>
        <dbReference type="RuleBase" id="RU000363"/>
    </source>
</evidence>
<protein>
    <submittedName>
        <fullName evidence="5">Dehydrogenase</fullName>
    </submittedName>
</protein>
<dbReference type="InterPro" id="IPR050259">
    <property type="entry name" value="SDR"/>
</dbReference>
<proteinExistence type="inferred from homology"/>
<dbReference type="FunFam" id="3.40.50.720:FF:000084">
    <property type="entry name" value="Short-chain dehydrogenase reductase"/>
    <property type="match status" value="1"/>
</dbReference>
<evidence type="ECO:0000313" key="6">
    <source>
        <dbReference type="Proteomes" id="UP000177870"/>
    </source>
</evidence>
<dbReference type="GO" id="GO:0032787">
    <property type="term" value="P:monocarboxylic acid metabolic process"/>
    <property type="evidence" value="ECO:0007669"/>
    <property type="project" value="UniProtKB-ARBA"/>
</dbReference>
<evidence type="ECO:0000256" key="1">
    <source>
        <dbReference type="ARBA" id="ARBA00006484"/>
    </source>
</evidence>
<dbReference type="RefSeq" id="WP_070396261.1">
    <property type="nucleotide sequence ID" value="NZ_CP017599.1"/>
</dbReference>
<dbReference type="PROSITE" id="PS00061">
    <property type="entry name" value="ADH_SHORT"/>
    <property type="match status" value="1"/>
</dbReference>
<evidence type="ECO:0000313" key="5">
    <source>
        <dbReference type="EMBL" id="AOX03895.1"/>
    </source>
</evidence>
<dbReference type="GO" id="GO:0016491">
    <property type="term" value="F:oxidoreductase activity"/>
    <property type="evidence" value="ECO:0007669"/>
    <property type="project" value="UniProtKB-KW"/>
</dbReference>
<name>A0A1D8U217_9CYAN</name>
<dbReference type="EMBL" id="CP017599">
    <property type="protein sequence ID" value="AOX03895.1"/>
    <property type="molecule type" value="Genomic_DNA"/>
</dbReference>
<dbReference type="PANTHER" id="PTHR42879:SF2">
    <property type="entry name" value="3-OXOACYL-[ACYL-CARRIER-PROTEIN] REDUCTASE FABG"/>
    <property type="match status" value="1"/>
</dbReference>
<comment type="similarity">
    <text evidence="1 3">Belongs to the short-chain dehydrogenases/reductases (SDR) family.</text>
</comment>
<accession>A0A1D8U217</accession>
<organism evidence="5 6">
    <name type="scientific">Moorena producens PAL-8-15-08-1</name>
    <dbReference type="NCBI Taxonomy" id="1458985"/>
    <lineage>
        <taxon>Bacteria</taxon>
        <taxon>Bacillati</taxon>
        <taxon>Cyanobacteriota</taxon>
        <taxon>Cyanophyceae</taxon>
        <taxon>Coleofasciculales</taxon>
        <taxon>Coleofasciculaceae</taxon>
        <taxon>Moorena</taxon>
    </lineage>
</organism>
<reference evidence="6" key="1">
    <citation type="submission" date="2016-10" db="EMBL/GenBank/DDBJ databases">
        <title>Comparative genomics uncovers the prolific and rare metabolic potential of the cyanobacterial genus Moorea.</title>
        <authorList>
            <person name="Leao T."/>
            <person name="Castelao G."/>
            <person name="Korobeynikov A."/>
            <person name="Monroe E.A."/>
            <person name="Podell S."/>
            <person name="Glukhov E."/>
            <person name="Allen E."/>
            <person name="Gerwick W.H."/>
            <person name="Gerwick L."/>
        </authorList>
    </citation>
    <scope>NUCLEOTIDE SEQUENCE [LARGE SCALE GENOMIC DNA]</scope>
    <source>
        <strain evidence="6">PAL-8-15-08-1</strain>
    </source>
</reference>
<dbReference type="KEGG" id="mpro:BJP34_34665"/>
<dbReference type="InterPro" id="IPR002347">
    <property type="entry name" value="SDR_fam"/>
</dbReference>
<dbReference type="Gene3D" id="3.40.50.720">
    <property type="entry name" value="NAD(P)-binding Rossmann-like Domain"/>
    <property type="match status" value="1"/>
</dbReference>
<dbReference type="InterPro" id="IPR020904">
    <property type="entry name" value="Sc_DH/Rdtase_CS"/>
</dbReference>
<dbReference type="OrthoDB" id="9793325at2"/>
<keyword evidence="2" id="KW-0560">Oxidoreductase</keyword>
<dbReference type="SUPFAM" id="SSF51735">
    <property type="entry name" value="NAD(P)-binding Rossmann-fold domains"/>
    <property type="match status" value="1"/>
</dbReference>
<evidence type="ECO:0000259" key="4">
    <source>
        <dbReference type="SMART" id="SM00822"/>
    </source>
</evidence>
<dbReference type="STRING" id="1458985.BJP34_34665"/>
<dbReference type="AlphaFoldDB" id="A0A1D8U217"/>
<dbReference type="Pfam" id="PF00106">
    <property type="entry name" value="adh_short"/>
    <property type="match status" value="1"/>
</dbReference>
<sequence length="260" mass="27988">MNKEKFLQSRVAIVTGGTSGIGKAVALALAEVGANVAIGSRSAEKSSCQTEIEAKGVKALAMTLDVSSTDSVETFCNNVLKTFGKVDILVNAAGITYLHKICEHPDQDWYRVIDVNLNGIYRTIKFCLPGMIERKWGRIINIASTAASVGNPNVPAYCASKAAVVGLTRCVALEGAPHGVSCNAISPGWVETELGKNCMREFAESEGRSFAEYFEDVKQSYPQKRIIQPKEIGELAAFLCRDEAVGMTMQELTVSAGSLW</sequence>
<dbReference type="SMART" id="SM00822">
    <property type="entry name" value="PKS_KR"/>
    <property type="match status" value="1"/>
</dbReference>
<evidence type="ECO:0000256" key="2">
    <source>
        <dbReference type="ARBA" id="ARBA00023002"/>
    </source>
</evidence>
<dbReference type="PRINTS" id="PR00081">
    <property type="entry name" value="GDHRDH"/>
</dbReference>
<dbReference type="CDD" id="cd05233">
    <property type="entry name" value="SDR_c"/>
    <property type="match status" value="1"/>
</dbReference>
<dbReference type="PANTHER" id="PTHR42879">
    <property type="entry name" value="3-OXOACYL-(ACYL-CARRIER-PROTEIN) REDUCTASE"/>
    <property type="match status" value="1"/>
</dbReference>
<dbReference type="Proteomes" id="UP000177870">
    <property type="component" value="Chromosome"/>
</dbReference>
<feature type="domain" description="Ketoreductase" evidence="4">
    <location>
        <begin position="10"/>
        <end position="192"/>
    </location>
</feature>
<dbReference type="InterPro" id="IPR036291">
    <property type="entry name" value="NAD(P)-bd_dom_sf"/>
</dbReference>
<gene>
    <name evidence="5" type="ORF">BJP34_34665</name>
</gene>
<dbReference type="InterPro" id="IPR057326">
    <property type="entry name" value="KR_dom"/>
</dbReference>
<dbReference type="PRINTS" id="PR00080">
    <property type="entry name" value="SDRFAMILY"/>
</dbReference>